<dbReference type="SUPFAM" id="SSF52540">
    <property type="entry name" value="P-loop containing nucleoside triphosphate hydrolases"/>
    <property type="match status" value="1"/>
</dbReference>
<sequence length="391" mass="41799">MTEAQGAGAQAAEPSRVPRSWWVYRGTGLPGHDISLDDVLPPPPPWRTFDGASADPALSGADPAERTEPAPPPEDAAELLRRLGTSISAVGRDVGEADMVNAALLLRRPLLVTGRPGTGKSTLAYRISRELGLGRVLRWPISSHSTLASGLYTYDAVGRVHAAATASADRGAGQDAGRGADEAAGPAGEAAPDAVSGIGDFLQLGPLGTALLPYRHPRVLLVDEFDKSDMDFPNDLLDIFESGEFTVPELARLRRHQPRVRVQTDDPGGSAWIEGGRVRCRAFPVVIVTSNGERDFPPAFLRRCLHLQMAEPDLERLTDIVTAHLGPLAEEPRLRELIAGFAERSRREKGLAADQLLNALYLASSGAQTSGAEWEALLHAVWHRLDGPGSA</sequence>
<dbReference type="InterPro" id="IPR027417">
    <property type="entry name" value="P-loop_NTPase"/>
</dbReference>
<dbReference type="Gene3D" id="3.40.50.300">
    <property type="entry name" value="P-loop containing nucleotide triphosphate hydrolases"/>
    <property type="match status" value="1"/>
</dbReference>
<feature type="region of interest" description="Disordered" evidence="1">
    <location>
        <begin position="167"/>
        <end position="191"/>
    </location>
</feature>
<accession>A0A1G9ZPD0</accession>
<dbReference type="EMBL" id="FNIE01000003">
    <property type="protein sequence ID" value="SDN22456.1"/>
    <property type="molecule type" value="Genomic_DNA"/>
</dbReference>
<reference evidence="3 4" key="1">
    <citation type="submission" date="2016-10" db="EMBL/GenBank/DDBJ databases">
        <authorList>
            <person name="de Groot N.N."/>
        </authorList>
    </citation>
    <scope>NUCLEOTIDE SEQUENCE [LARGE SCALE GENOMIC DNA]</scope>
    <source>
        <strain evidence="3 4">CGMCC 4.2022</strain>
    </source>
</reference>
<protein>
    <recommendedName>
        <fullName evidence="2">AAA+ ATPase domain-containing protein</fullName>
    </recommendedName>
</protein>
<proteinExistence type="predicted"/>
<dbReference type="InterPro" id="IPR003593">
    <property type="entry name" value="AAA+_ATPase"/>
</dbReference>
<keyword evidence="4" id="KW-1185">Reference proteome</keyword>
<dbReference type="RefSeq" id="WP_093783486.1">
    <property type="nucleotide sequence ID" value="NZ_FNIE01000003.1"/>
</dbReference>
<dbReference type="Proteomes" id="UP000199341">
    <property type="component" value="Unassembled WGS sequence"/>
</dbReference>
<feature type="domain" description="AAA+ ATPase" evidence="2">
    <location>
        <begin position="106"/>
        <end position="315"/>
    </location>
</feature>
<name>A0A1G9ZPD0_9ACTN</name>
<evidence type="ECO:0000256" key="1">
    <source>
        <dbReference type="SAM" id="MobiDB-lite"/>
    </source>
</evidence>
<dbReference type="AlphaFoldDB" id="A0A1G9ZPD0"/>
<dbReference type="OrthoDB" id="9783370at2"/>
<feature type="region of interest" description="Disordered" evidence="1">
    <location>
        <begin position="33"/>
        <end position="73"/>
    </location>
</feature>
<evidence type="ECO:0000259" key="2">
    <source>
        <dbReference type="SMART" id="SM00382"/>
    </source>
</evidence>
<dbReference type="STRING" id="310781.SAMN05216259_103223"/>
<evidence type="ECO:0000313" key="4">
    <source>
        <dbReference type="Proteomes" id="UP000199341"/>
    </source>
</evidence>
<dbReference type="SMART" id="SM00382">
    <property type="entry name" value="AAA"/>
    <property type="match status" value="1"/>
</dbReference>
<organism evidence="3 4">
    <name type="scientific">Actinacidiphila guanduensis</name>
    <dbReference type="NCBI Taxonomy" id="310781"/>
    <lineage>
        <taxon>Bacteria</taxon>
        <taxon>Bacillati</taxon>
        <taxon>Actinomycetota</taxon>
        <taxon>Actinomycetes</taxon>
        <taxon>Kitasatosporales</taxon>
        <taxon>Streptomycetaceae</taxon>
        <taxon>Actinacidiphila</taxon>
    </lineage>
</organism>
<gene>
    <name evidence="3" type="ORF">SAMN05216259_103223</name>
</gene>
<evidence type="ECO:0000313" key="3">
    <source>
        <dbReference type="EMBL" id="SDN22456.1"/>
    </source>
</evidence>